<dbReference type="InterPro" id="IPR048633">
    <property type="entry name" value="ITGAX-like_Ig_3"/>
</dbReference>
<dbReference type="OMA" id="TVCFQLK"/>
<dbReference type="PANTHER" id="PTHR23220">
    <property type="entry name" value="INTEGRIN ALPHA"/>
    <property type="match status" value="1"/>
</dbReference>
<dbReference type="OrthoDB" id="5317514at2759"/>
<dbReference type="InterPro" id="IPR013519">
    <property type="entry name" value="Int_alpha_beta-p"/>
</dbReference>
<dbReference type="Pfam" id="PF20805">
    <property type="entry name" value="Integrin_A_Ig_2"/>
    <property type="match status" value="1"/>
</dbReference>
<dbReference type="InterPro" id="IPR028994">
    <property type="entry name" value="Integrin_alpha_N"/>
</dbReference>
<keyword evidence="10 16" id="KW-0401">Integrin</keyword>
<keyword evidence="13 16" id="KW-0675">Receptor</keyword>
<dbReference type="Gene3D" id="2.60.40.1530">
    <property type="entry name" value="ntegrin, alpha v. Chain A, domain 4"/>
    <property type="match status" value="1"/>
</dbReference>
<dbReference type="GO" id="GO:0007160">
    <property type="term" value="P:cell-matrix adhesion"/>
    <property type="evidence" value="ECO:0007669"/>
    <property type="project" value="TreeGrafter"/>
</dbReference>
<keyword evidence="5" id="KW-0732">Signal</keyword>
<evidence type="ECO:0000256" key="12">
    <source>
        <dbReference type="ARBA" id="ARBA00023157"/>
    </source>
</evidence>
<dbReference type="GO" id="GO:0005178">
    <property type="term" value="F:integrin binding"/>
    <property type="evidence" value="ECO:0007669"/>
    <property type="project" value="TreeGrafter"/>
</dbReference>
<dbReference type="PRINTS" id="PR01185">
    <property type="entry name" value="INTEGRINA"/>
</dbReference>
<proteinExistence type="inferred from homology"/>
<feature type="repeat" description="FG-GAP" evidence="15">
    <location>
        <begin position="604"/>
        <end position="664"/>
    </location>
</feature>
<dbReference type="Pfam" id="PF00092">
    <property type="entry name" value="VWA"/>
    <property type="match status" value="1"/>
</dbReference>
<dbReference type="Gene3D" id="3.40.50.410">
    <property type="entry name" value="von Willebrand factor, type A domain"/>
    <property type="match status" value="1"/>
</dbReference>
<name>A0A3S2PIB7_ORYJA</name>
<keyword evidence="8 16" id="KW-0130">Cell adhesion</keyword>
<dbReference type="Pfam" id="PF21520">
    <property type="entry name" value="ITGAX-like_Ig_3"/>
    <property type="match status" value="1"/>
</dbReference>
<sequence>MQVRNEVSPPAAETPRCTSLQEAVCAHTLMWFQQQSSTTMRGICLICCIWAAAAVFPVSLAFNIDTKDAEVFSGEKKDFFGYKVLQVTSAEKTGIIVTAPLSSNGSGKICEYGHEGNSRCNTSQELTRNSTVIKHLGLSVAAKPTGSEFTVCSPSVVHECLGNSYLNSWCFSIKDNLKDNLLSVFKPGFQECIKNKVDLVFLFDGSGSMTENEFQSNKDFIKNIMDRLRNTTIKFAAVQFSFNFSIVFDFNDHIEGRSLDKLKKEKHLKSLTNTYGALQFILDNLFGKESAGATPDATQVLVLITDGDPSDPAKKGVLKKYDQKNIIRFVIGVKIKDMEKIKPIASEPKDKNVFKIEYYKGLDGILMNFQNKIFNMEGTKEALAGNLTNEMSQTGFSAAYYKDTLVLGSVGSNSWRGSLEERHLQHEKQILDPDMKMDSYMGFSLSTGERKGVPLYFSGAPRFQHTGQVIVFSHTGKHWTVQQRLEGTKVGSYFGSEICTVDIDSDESTDFLLVGAPMFYQPQQKTEGKVYVYALTNKMQLEMRLNVTAPSMGRFGTTISSLADLNGDGLRDIAVGAPLEDDNHGAVYIYLGDRKSGIRHTFSQRISGKSFQPEMRLFGLAIDGHGDIENDGLPDVVVGSQGAAVVLRSKPVYNVATNLSFHPEVISIEKIDCVRNAHEVLPMVNLTTCFQLKEATKSKTEKANFTLGILYTFSVDLMRQTHRGFFNPTDKKTKSLHIHYNVTTQETCFNHSVFMPKCVKDTLSPISIKFNFSQPENENAAAVLNADSKKEATFEIPFERQCRKNDSCIAELDVDFNFTTPTLLVSEQSYFNISIILANKGDDSYNTSLTVLHSPGLSFSNMNVTKATRQTLYESYDLKEVRDRTQCGISRPVYRSGSEATFHSSFHVIKDIDWNDTMTMTVFGQSDNTNSSRIDSVTKTIKVQYEIRMVVAVKEDSVTYLNFTTEDTKPKKMIITYQIDNTGFKDFPVDVSLQFPKQVKENFELIKYQVLVQKNKTQCSSTFHLNSEDCTPEKECVITRCNSFSLKKHSSVTFTLQADVHFRDIHRYVKEFSPYTGGNTEIRFKSWISVDTDRSRYVLASYNEKSSENKLLKNGTHTENDQTTKWSKVRVEIIVLPNQWLIIGTGAGAGLLLLIIITIILCKLGCFKRKQPTNGQTDETVSNLEDGDKSDQVTEEQQSLQKNNEDLQPEDEPKDRDSA</sequence>
<dbReference type="GO" id="GO:0098609">
    <property type="term" value="P:cell-cell adhesion"/>
    <property type="evidence" value="ECO:0007669"/>
    <property type="project" value="TreeGrafter"/>
</dbReference>
<reference evidence="19 20" key="2">
    <citation type="submission" date="2019-01" db="EMBL/GenBank/DDBJ databases">
        <title>A chromosome length genome reference of the Java medaka (oryzias javanicus).</title>
        <authorList>
            <person name="Herpin A."/>
            <person name="Takehana Y."/>
            <person name="Naruse K."/>
            <person name="Ansai S."/>
            <person name="Kawaguchi M."/>
        </authorList>
    </citation>
    <scope>NUCLEOTIDE SEQUENCE [LARGE SCALE GENOMIC DNA]</scope>
    <source>
        <strain evidence="19">RS831</strain>
        <tissue evidence="19">Whole body</tissue>
    </source>
</reference>
<evidence type="ECO:0000256" key="1">
    <source>
        <dbReference type="ARBA" id="ARBA00004479"/>
    </source>
</evidence>
<dbReference type="Gene3D" id="2.130.10.130">
    <property type="entry name" value="Integrin alpha, N-terminal"/>
    <property type="match status" value="1"/>
</dbReference>
<evidence type="ECO:0000256" key="8">
    <source>
        <dbReference type="ARBA" id="ARBA00022889"/>
    </source>
</evidence>
<feature type="repeat" description="FG-GAP" evidence="15">
    <location>
        <begin position="480"/>
        <end position="538"/>
    </location>
</feature>
<evidence type="ECO:0000256" key="9">
    <source>
        <dbReference type="ARBA" id="ARBA00022989"/>
    </source>
</evidence>
<dbReference type="GO" id="GO:0007229">
    <property type="term" value="P:integrin-mediated signaling pathway"/>
    <property type="evidence" value="ECO:0007669"/>
    <property type="project" value="UniProtKB-KW"/>
</dbReference>
<protein>
    <recommendedName>
        <fullName evidence="18">VWFA domain-containing protein</fullName>
    </recommendedName>
</protein>
<dbReference type="SMART" id="SM00191">
    <property type="entry name" value="Int_alpha"/>
    <property type="match status" value="5"/>
</dbReference>
<dbReference type="SUPFAM" id="SSF69318">
    <property type="entry name" value="Integrin alpha N-terminal domain"/>
    <property type="match status" value="1"/>
</dbReference>
<dbReference type="Pfam" id="PF08441">
    <property type="entry name" value="Integrin_A_Ig_1"/>
    <property type="match status" value="1"/>
</dbReference>
<dbReference type="InterPro" id="IPR048285">
    <property type="entry name" value="Integrin_alpha_Ig-like_2"/>
</dbReference>
<keyword evidence="14" id="KW-0325">Glycoprotein</keyword>
<feature type="transmembrane region" description="Helical" evidence="16">
    <location>
        <begin position="1140"/>
        <end position="1162"/>
    </location>
</feature>
<accession>A0A3S2PIB7</accession>
<evidence type="ECO:0000256" key="5">
    <source>
        <dbReference type="ARBA" id="ARBA00022729"/>
    </source>
</evidence>
<feature type="transmembrane region" description="Helical" evidence="16">
    <location>
        <begin position="42"/>
        <end position="62"/>
    </location>
</feature>
<dbReference type="InterPro" id="IPR013649">
    <property type="entry name" value="Integrin_alpha_Ig-like_1"/>
</dbReference>
<evidence type="ECO:0000256" key="4">
    <source>
        <dbReference type="ARBA" id="ARBA00022723"/>
    </source>
</evidence>
<feature type="domain" description="VWFA" evidence="18">
    <location>
        <begin position="198"/>
        <end position="373"/>
    </location>
</feature>
<evidence type="ECO:0000256" key="14">
    <source>
        <dbReference type="ARBA" id="ARBA00023180"/>
    </source>
</evidence>
<comment type="caution">
    <text evidence="16">Lacks conserved residue(s) required for the propagation of feature annotation.</text>
</comment>
<evidence type="ECO:0000256" key="11">
    <source>
        <dbReference type="ARBA" id="ARBA00023136"/>
    </source>
</evidence>
<keyword evidence="6" id="KW-0677">Repeat</keyword>
<dbReference type="AlphaFoldDB" id="A0A3S2PIB7"/>
<dbReference type="Gene3D" id="2.60.40.1460">
    <property type="entry name" value="Integrin domains. Chain A, domain 2"/>
    <property type="match status" value="1"/>
</dbReference>
<dbReference type="GO" id="GO:0008305">
    <property type="term" value="C:integrin complex"/>
    <property type="evidence" value="ECO:0007669"/>
    <property type="project" value="InterPro"/>
</dbReference>
<evidence type="ECO:0000256" key="17">
    <source>
        <dbReference type="SAM" id="MobiDB-lite"/>
    </source>
</evidence>
<dbReference type="InterPro" id="IPR000413">
    <property type="entry name" value="Integrin_alpha"/>
</dbReference>
<dbReference type="GO" id="GO:0046872">
    <property type="term" value="F:metal ion binding"/>
    <property type="evidence" value="ECO:0007669"/>
    <property type="project" value="UniProtKB-KW"/>
</dbReference>
<feature type="repeat" description="FG-GAP" evidence="15">
    <location>
        <begin position="540"/>
        <end position="599"/>
    </location>
</feature>
<dbReference type="InterPro" id="IPR036465">
    <property type="entry name" value="vWFA_dom_sf"/>
</dbReference>
<dbReference type="Gene3D" id="2.60.40.1510">
    <property type="entry name" value="ntegrin, alpha v. Chain A, domain 3"/>
    <property type="match status" value="1"/>
</dbReference>
<evidence type="ECO:0000256" key="10">
    <source>
        <dbReference type="ARBA" id="ARBA00023037"/>
    </source>
</evidence>
<keyword evidence="9 16" id="KW-1133">Transmembrane helix</keyword>
<evidence type="ECO:0000313" key="20">
    <source>
        <dbReference type="Proteomes" id="UP000283210"/>
    </source>
</evidence>
<evidence type="ECO:0000256" key="15">
    <source>
        <dbReference type="PROSITE-ProRule" id="PRU00803"/>
    </source>
</evidence>
<reference evidence="19 20" key="1">
    <citation type="submission" date="2018-11" db="EMBL/GenBank/DDBJ databases">
        <authorList>
            <person name="Lopez-Roques C."/>
            <person name="Donnadieu C."/>
            <person name="Bouchez O."/>
            <person name="Klopp C."/>
            <person name="Cabau C."/>
            <person name="Zahm M."/>
        </authorList>
    </citation>
    <scope>NUCLEOTIDE SEQUENCE [LARGE SCALE GENOMIC DNA]</scope>
    <source>
        <strain evidence="19">RS831</strain>
        <tissue evidence="19">Whole body</tissue>
    </source>
</reference>
<dbReference type="Proteomes" id="UP000283210">
    <property type="component" value="Chromosome 1"/>
</dbReference>
<evidence type="ECO:0000256" key="16">
    <source>
        <dbReference type="RuleBase" id="RU003762"/>
    </source>
</evidence>
<keyword evidence="3 16" id="KW-0812">Transmembrane</keyword>
<dbReference type="GO" id="GO:0009897">
    <property type="term" value="C:external side of plasma membrane"/>
    <property type="evidence" value="ECO:0007669"/>
    <property type="project" value="TreeGrafter"/>
</dbReference>
<dbReference type="InterPro" id="IPR032695">
    <property type="entry name" value="Integrin_dom_sf"/>
</dbReference>
<evidence type="ECO:0000256" key="13">
    <source>
        <dbReference type="ARBA" id="ARBA00023170"/>
    </source>
</evidence>
<dbReference type="PANTHER" id="PTHR23220:SF84">
    <property type="entry name" value="INTEGRIN ALPHA-L"/>
    <property type="match status" value="1"/>
</dbReference>
<dbReference type="Pfam" id="PF01839">
    <property type="entry name" value="FG-GAP"/>
    <property type="match status" value="2"/>
</dbReference>
<keyword evidence="20" id="KW-1185">Reference proteome</keyword>
<evidence type="ECO:0000256" key="2">
    <source>
        <dbReference type="ARBA" id="ARBA00008054"/>
    </source>
</evidence>
<evidence type="ECO:0000256" key="3">
    <source>
        <dbReference type="ARBA" id="ARBA00022692"/>
    </source>
</evidence>
<dbReference type="SUPFAM" id="SSF69179">
    <property type="entry name" value="Integrin domains"/>
    <property type="match status" value="2"/>
</dbReference>
<dbReference type="SUPFAM" id="SSF53300">
    <property type="entry name" value="vWA-like"/>
    <property type="match status" value="1"/>
</dbReference>
<comment type="similarity">
    <text evidence="2 16">Belongs to the integrin alpha chain family.</text>
</comment>
<comment type="subcellular location">
    <subcellularLocation>
        <location evidence="1 16">Membrane</location>
        <topology evidence="1 16">Single-pass type I membrane protein</topology>
    </subcellularLocation>
</comment>
<evidence type="ECO:0000313" key="19">
    <source>
        <dbReference type="EMBL" id="RVE76584.1"/>
    </source>
</evidence>
<keyword evidence="7" id="KW-0106">Calcium</keyword>
<feature type="compositionally biased region" description="Polar residues" evidence="17">
    <location>
        <begin position="1172"/>
        <end position="1183"/>
    </location>
</feature>
<keyword evidence="11 16" id="KW-0472">Membrane</keyword>
<dbReference type="SMART" id="SM00327">
    <property type="entry name" value="VWA"/>
    <property type="match status" value="1"/>
</dbReference>
<dbReference type="PRINTS" id="PR00453">
    <property type="entry name" value="VWFADOMAIN"/>
</dbReference>
<dbReference type="GO" id="GO:0033627">
    <property type="term" value="P:cell adhesion mediated by integrin"/>
    <property type="evidence" value="ECO:0007669"/>
    <property type="project" value="TreeGrafter"/>
</dbReference>
<gene>
    <name evidence="19" type="ORF">OJAV_G00009800</name>
</gene>
<dbReference type="InterPro" id="IPR013517">
    <property type="entry name" value="FG-GAP"/>
</dbReference>
<evidence type="ECO:0000259" key="18">
    <source>
        <dbReference type="PROSITE" id="PS50234"/>
    </source>
</evidence>
<evidence type="ECO:0000256" key="7">
    <source>
        <dbReference type="ARBA" id="ARBA00022837"/>
    </source>
</evidence>
<organism evidence="19 20">
    <name type="scientific">Oryzias javanicus</name>
    <name type="common">Javanese ricefish</name>
    <name type="synonym">Aplocheilus javanicus</name>
    <dbReference type="NCBI Taxonomy" id="123683"/>
    <lineage>
        <taxon>Eukaryota</taxon>
        <taxon>Metazoa</taxon>
        <taxon>Chordata</taxon>
        <taxon>Craniata</taxon>
        <taxon>Vertebrata</taxon>
        <taxon>Euteleostomi</taxon>
        <taxon>Actinopterygii</taxon>
        <taxon>Neopterygii</taxon>
        <taxon>Teleostei</taxon>
        <taxon>Neoteleostei</taxon>
        <taxon>Acanthomorphata</taxon>
        <taxon>Ovalentaria</taxon>
        <taxon>Atherinomorphae</taxon>
        <taxon>Beloniformes</taxon>
        <taxon>Adrianichthyidae</taxon>
        <taxon>Oryziinae</taxon>
        <taxon>Oryzias</taxon>
    </lineage>
</organism>
<dbReference type="PROSITE" id="PS51470">
    <property type="entry name" value="FG_GAP"/>
    <property type="match status" value="3"/>
</dbReference>
<feature type="region of interest" description="Disordered" evidence="17">
    <location>
        <begin position="1172"/>
        <end position="1219"/>
    </location>
</feature>
<dbReference type="PROSITE" id="PS50234">
    <property type="entry name" value="VWFA"/>
    <property type="match status" value="1"/>
</dbReference>
<dbReference type="InterPro" id="IPR002035">
    <property type="entry name" value="VWF_A"/>
</dbReference>
<keyword evidence="4" id="KW-0479">Metal-binding</keyword>
<evidence type="ECO:0000256" key="6">
    <source>
        <dbReference type="ARBA" id="ARBA00022737"/>
    </source>
</evidence>
<keyword evidence="12" id="KW-1015">Disulfide bond</keyword>
<dbReference type="EMBL" id="CM012437">
    <property type="protein sequence ID" value="RVE76584.1"/>
    <property type="molecule type" value="Genomic_DNA"/>
</dbReference>
<dbReference type="Gene3D" id="1.20.5.930">
    <property type="entry name" value="Bicelle-embedded integrin alpha(iib) transmembrane segment"/>
    <property type="match status" value="1"/>
</dbReference>